<dbReference type="Gene3D" id="1.20.1280.50">
    <property type="match status" value="1"/>
</dbReference>
<feature type="domain" description="F-box" evidence="1">
    <location>
        <begin position="1"/>
        <end position="47"/>
    </location>
</feature>
<keyword evidence="3" id="KW-1185">Reference proteome</keyword>
<accession>A0A642UV35</accession>
<protein>
    <recommendedName>
        <fullName evidence="1">F-box domain-containing protein</fullName>
    </recommendedName>
</protein>
<proteinExistence type="predicted"/>
<dbReference type="CDD" id="cd09917">
    <property type="entry name" value="F-box_SF"/>
    <property type="match status" value="1"/>
</dbReference>
<dbReference type="VEuPathDB" id="FungiDB:TRICI_005179"/>
<dbReference type="InterPro" id="IPR001810">
    <property type="entry name" value="F-box_dom"/>
</dbReference>
<evidence type="ECO:0000313" key="2">
    <source>
        <dbReference type="EMBL" id="KAA8906146.1"/>
    </source>
</evidence>
<organism evidence="2 3">
    <name type="scientific">Trichomonascus ciferrii</name>
    <dbReference type="NCBI Taxonomy" id="44093"/>
    <lineage>
        <taxon>Eukaryota</taxon>
        <taxon>Fungi</taxon>
        <taxon>Dikarya</taxon>
        <taxon>Ascomycota</taxon>
        <taxon>Saccharomycotina</taxon>
        <taxon>Dipodascomycetes</taxon>
        <taxon>Dipodascales</taxon>
        <taxon>Trichomonascaceae</taxon>
        <taxon>Trichomonascus</taxon>
        <taxon>Trichomonascus ciferrii complex</taxon>
    </lineage>
</organism>
<dbReference type="InterPro" id="IPR036047">
    <property type="entry name" value="F-box-like_dom_sf"/>
</dbReference>
<dbReference type="SMART" id="SM00256">
    <property type="entry name" value="FBOX"/>
    <property type="match status" value="1"/>
</dbReference>
<comment type="caution">
    <text evidence="2">The sequence shown here is derived from an EMBL/GenBank/DDBJ whole genome shotgun (WGS) entry which is preliminary data.</text>
</comment>
<dbReference type="Proteomes" id="UP000761534">
    <property type="component" value="Unassembled WGS sequence"/>
</dbReference>
<evidence type="ECO:0000313" key="3">
    <source>
        <dbReference type="Proteomes" id="UP000761534"/>
    </source>
</evidence>
<dbReference type="SUPFAM" id="SSF81383">
    <property type="entry name" value="F-box domain"/>
    <property type="match status" value="1"/>
</dbReference>
<name>A0A642UV35_9ASCO</name>
<dbReference type="AlphaFoldDB" id="A0A642UV35"/>
<dbReference type="PROSITE" id="PS50181">
    <property type="entry name" value="FBOX"/>
    <property type="match status" value="1"/>
</dbReference>
<dbReference type="Pfam" id="PF12937">
    <property type="entry name" value="F-box-like"/>
    <property type="match status" value="1"/>
</dbReference>
<dbReference type="EMBL" id="SWFS01000402">
    <property type="protein sequence ID" value="KAA8906146.1"/>
    <property type="molecule type" value="Genomic_DNA"/>
</dbReference>
<sequence>MKLCELPVELLLEVVQHLELDDVVHMRATCRRLKSVADDSERLYSVLSSPEVSKWVQLGFGCEENITRLSWYNYKPVRTHIGTMADIYDHKNNGLTFWLRRIGQLDLPAPNTYASVSPEQAKESIISLLDFFEDEIWPIELFLIIRGPFLIDTPEFSAVVKRVNNCKMNLSAALLRADFQVNRPLKVYFSHKFVHIYIFVFRSRISPMDCVEFDHRCRMDNFTVAAAAINNNYFQWDLGLFSEWCRKAGPCTLGVFHLNFFIDDSSMLDGWELPYTHTLCEGDCTIESNLSYHNRVLCHITELSIDNPSFLRNFELPNLRRILVTNSPESSQQKVCSTLELRHHLDRLESLKLTSLDQKAYDIFQTHEFKQSAIQHLSFHFIEFNFEQMNPITHLRFLETLSIHFNTEPADLSASQLLDQFIFTLAVNCLHLKAISISGPFVGSALGRIFSPHDIQLLRDEAAKDQLV</sequence>
<evidence type="ECO:0000259" key="1">
    <source>
        <dbReference type="PROSITE" id="PS50181"/>
    </source>
</evidence>
<reference evidence="2" key="1">
    <citation type="journal article" date="2019" name="G3 (Bethesda)">
        <title>Genome Assemblies of Two Rare Opportunistic Yeast Pathogens: Diutina rugosa (syn. Candida rugosa) and Trichomonascus ciferrii (syn. Candida ciferrii).</title>
        <authorList>
            <person name="Mixao V."/>
            <person name="Saus E."/>
            <person name="Hansen A.P."/>
            <person name="Lass-Florl C."/>
            <person name="Gabaldon T."/>
        </authorList>
    </citation>
    <scope>NUCLEOTIDE SEQUENCE</scope>
    <source>
        <strain evidence="2">CBS 4856</strain>
    </source>
</reference>
<gene>
    <name evidence="2" type="ORF">TRICI_005179</name>
</gene>